<evidence type="ECO:0000313" key="2">
    <source>
        <dbReference type="Proteomes" id="UP000023152"/>
    </source>
</evidence>
<reference evidence="1 2" key="1">
    <citation type="journal article" date="2013" name="Curr. Biol.">
        <title>The Genome of the Foraminiferan Reticulomyxa filosa.</title>
        <authorList>
            <person name="Glockner G."/>
            <person name="Hulsmann N."/>
            <person name="Schleicher M."/>
            <person name="Noegel A.A."/>
            <person name="Eichinger L."/>
            <person name="Gallinger C."/>
            <person name="Pawlowski J."/>
            <person name="Sierra R."/>
            <person name="Euteneuer U."/>
            <person name="Pillet L."/>
            <person name="Moustafa A."/>
            <person name="Platzer M."/>
            <person name="Groth M."/>
            <person name="Szafranski K."/>
            <person name="Schliwa M."/>
        </authorList>
    </citation>
    <scope>NUCLEOTIDE SEQUENCE [LARGE SCALE GENOMIC DNA]</scope>
</reference>
<proteinExistence type="predicted"/>
<comment type="caution">
    <text evidence="1">The sequence shown here is derived from an EMBL/GenBank/DDBJ whole genome shotgun (WGS) entry which is preliminary data.</text>
</comment>
<protein>
    <submittedName>
        <fullName evidence="1">Uncharacterized protein</fullName>
    </submittedName>
</protein>
<accession>X6LP60</accession>
<dbReference type="AlphaFoldDB" id="X6LP60"/>
<evidence type="ECO:0000313" key="1">
    <source>
        <dbReference type="EMBL" id="ETO03718.1"/>
    </source>
</evidence>
<gene>
    <name evidence="1" type="ORF">RFI_33684</name>
</gene>
<dbReference type="Proteomes" id="UP000023152">
    <property type="component" value="Unassembled WGS sequence"/>
</dbReference>
<dbReference type="EMBL" id="ASPP01032485">
    <property type="protein sequence ID" value="ETO03718.1"/>
    <property type="molecule type" value="Genomic_DNA"/>
</dbReference>
<keyword evidence="2" id="KW-1185">Reference proteome</keyword>
<organism evidence="1 2">
    <name type="scientific">Reticulomyxa filosa</name>
    <dbReference type="NCBI Taxonomy" id="46433"/>
    <lineage>
        <taxon>Eukaryota</taxon>
        <taxon>Sar</taxon>
        <taxon>Rhizaria</taxon>
        <taxon>Retaria</taxon>
        <taxon>Foraminifera</taxon>
        <taxon>Monothalamids</taxon>
        <taxon>Reticulomyxidae</taxon>
        <taxon>Reticulomyxa</taxon>
    </lineage>
</organism>
<sequence>MNTMDTKELFVNGKVTVTVPAHTNKVVKVNFTFDNANDFVVNEPVVLYSLQQVSPRLNTTTKVYNVATTSVFNGKKGFGLNIYPVSSFATSVTYQVTYLAFERTILYQHVHPPVDVTFVEGPLVSEAQQVWQANYSQTYRVFNVDIDDLKYVDVSFVYLFFSHHNE</sequence>
<name>X6LP60_RETFI</name>